<evidence type="ECO:0000256" key="13">
    <source>
        <dbReference type="ARBA" id="ARBA00023136"/>
    </source>
</evidence>
<feature type="transmembrane region" description="Helical" evidence="14">
    <location>
        <begin position="70"/>
        <end position="91"/>
    </location>
</feature>
<feature type="transmembrane region" description="Helical" evidence="14">
    <location>
        <begin position="152"/>
        <end position="171"/>
    </location>
</feature>
<evidence type="ECO:0000256" key="10">
    <source>
        <dbReference type="ARBA" id="ARBA00022840"/>
    </source>
</evidence>
<dbReference type="PROSITE" id="PS50283">
    <property type="entry name" value="NA_SOLUT_SYMP_3"/>
    <property type="match status" value="1"/>
</dbReference>
<dbReference type="SMART" id="SM00388">
    <property type="entry name" value="HisKA"/>
    <property type="match status" value="1"/>
</dbReference>
<feature type="transmembrane region" description="Helical" evidence="14">
    <location>
        <begin position="277"/>
        <end position="294"/>
    </location>
</feature>
<dbReference type="Gene3D" id="1.20.1730.10">
    <property type="entry name" value="Sodium/glucose cotransporter"/>
    <property type="match status" value="1"/>
</dbReference>
<feature type="transmembrane region" description="Helical" evidence="14">
    <location>
        <begin position="237"/>
        <end position="257"/>
    </location>
</feature>
<dbReference type="AlphaFoldDB" id="A0A2A2EXG1"/>
<dbReference type="GO" id="GO:0005524">
    <property type="term" value="F:ATP binding"/>
    <property type="evidence" value="ECO:0007669"/>
    <property type="project" value="UniProtKB-KW"/>
</dbReference>
<dbReference type="CDD" id="cd00082">
    <property type="entry name" value="HisKA"/>
    <property type="match status" value="1"/>
</dbReference>
<dbReference type="PANTHER" id="PTHR43065:SF10">
    <property type="entry name" value="PEROXIDE STRESS-ACTIVATED HISTIDINE KINASE MAK3"/>
    <property type="match status" value="1"/>
</dbReference>
<dbReference type="InterPro" id="IPR036097">
    <property type="entry name" value="HisK_dim/P_sf"/>
</dbReference>
<dbReference type="PRINTS" id="PR00344">
    <property type="entry name" value="BCTRLSENSOR"/>
</dbReference>
<dbReference type="GO" id="GO:0006355">
    <property type="term" value="P:regulation of DNA-templated transcription"/>
    <property type="evidence" value="ECO:0007669"/>
    <property type="project" value="InterPro"/>
</dbReference>
<organism evidence="17 18">
    <name type="scientific">Halovibrio salipaludis</name>
    <dbReference type="NCBI Taxonomy" id="2032626"/>
    <lineage>
        <taxon>Bacteria</taxon>
        <taxon>Pseudomonadati</taxon>
        <taxon>Pseudomonadota</taxon>
        <taxon>Gammaproteobacteria</taxon>
        <taxon>Oceanospirillales</taxon>
        <taxon>Halomonadaceae</taxon>
        <taxon>Halovibrio</taxon>
    </lineage>
</organism>
<evidence type="ECO:0000313" key="18">
    <source>
        <dbReference type="Proteomes" id="UP000218896"/>
    </source>
</evidence>
<evidence type="ECO:0000256" key="9">
    <source>
        <dbReference type="ARBA" id="ARBA00022777"/>
    </source>
</evidence>
<dbReference type="OrthoDB" id="9764438at2"/>
<evidence type="ECO:0000256" key="4">
    <source>
        <dbReference type="ARBA" id="ARBA00012438"/>
    </source>
</evidence>
<dbReference type="SUPFAM" id="SSF55874">
    <property type="entry name" value="ATPase domain of HSP90 chaperone/DNA topoisomerase II/histidine kinase"/>
    <property type="match status" value="1"/>
</dbReference>
<evidence type="ECO:0000256" key="1">
    <source>
        <dbReference type="ARBA" id="ARBA00000085"/>
    </source>
</evidence>
<evidence type="ECO:0000256" key="14">
    <source>
        <dbReference type="SAM" id="Phobius"/>
    </source>
</evidence>
<evidence type="ECO:0000259" key="16">
    <source>
        <dbReference type="PROSITE" id="PS50112"/>
    </source>
</evidence>
<comment type="subcellular location">
    <subcellularLocation>
        <location evidence="2">Membrane</location>
        <topology evidence="2">Multi-pass membrane protein</topology>
    </subcellularLocation>
</comment>
<dbReference type="GO" id="GO:0000155">
    <property type="term" value="F:phosphorelay sensor kinase activity"/>
    <property type="evidence" value="ECO:0007669"/>
    <property type="project" value="InterPro"/>
</dbReference>
<keyword evidence="9" id="KW-0418">Kinase</keyword>
<keyword evidence="7 14" id="KW-0812">Transmembrane</keyword>
<dbReference type="InterPro" id="IPR003594">
    <property type="entry name" value="HATPase_dom"/>
</dbReference>
<dbReference type="Gene3D" id="3.30.450.20">
    <property type="entry name" value="PAS domain"/>
    <property type="match status" value="1"/>
</dbReference>
<evidence type="ECO:0000256" key="8">
    <source>
        <dbReference type="ARBA" id="ARBA00022741"/>
    </source>
</evidence>
<keyword evidence="12" id="KW-0902">Two-component regulatory system</keyword>
<dbReference type="GO" id="GO:0016020">
    <property type="term" value="C:membrane"/>
    <property type="evidence" value="ECO:0007669"/>
    <property type="project" value="UniProtKB-SubCell"/>
</dbReference>
<proteinExistence type="inferred from homology"/>
<evidence type="ECO:0000256" key="2">
    <source>
        <dbReference type="ARBA" id="ARBA00004141"/>
    </source>
</evidence>
<keyword evidence="10" id="KW-0067">ATP-binding</keyword>
<feature type="transmembrane region" description="Helical" evidence="14">
    <location>
        <begin position="374"/>
        <end position="395"/>
    </location>
</feature>
<dbReference type="PANTHER" id="PTHR43065">
    <property type="entry name" value="SENSOR HISTIDINE KINASE"/>
    <property type="match status" value="1"/>
</dbReference>
<comment type="similarity">
    <text evidence="3">Belongs to the sodium:solute symporter (SSF) (TC 2.A.21) family.</text>
</comment>
<evidence type="ECO:0000256" key="12">
    <source>
        <dbReference type="ARBA" id="ARBA00023012"/>
    </source>
</evidence>
<comment type="catalytic activity">
    <reaction evidence="1">
        <text>ATP + protein L-histidine = ADP + protein N-phospho-L-histidine.</text>
        <dbReference type="EC" id="2.7.13.3"/>
    </reaction>
</comment>
<feature type="transmembrane region" description="Helical" evidence="14">
    <location>
        <begin position="332"/>
        <end position="353"/>
    </location>
</feature>
<evidence type="ECO:0000256" key="3">
    <source>
        <dbReference type="ARBA" id="ARBA00006434"/>
    </source>
</evidence>
<sequence>MSFSVPTLLLISALYLAVLFAIAHATDRNWLPRHWTHHPLVYVLSLGVYAGAWAVFGAVGMAYSFGYGYLAYYLGLCGAFLLGPVLLHPILRLARGYQLSSLADLFTFRYRSQWAGTLVTLCSGIAILSLLSLQMQAMAGAIQTLAPDASRWFSATLFAVLAAVFTALFGARRSQGVERNEGLVMAMAFEALVKLLALGSIAVILLFSVFNGPAGLETWLQGQSHQVSALERRLSDGNWRALLLISFAAALVMPHMFHMTFTQNPSPRALARASWGLPLYLLLLALPVPIVLWSARALGVAGSPDLFAVSLGVVLESPLLATLAYLAGLSAASALTIVLTLALSGMLLNHLVLPLRSPPENRSIYTWLQSVRRLLILAIILAALLFHALIGRHLALDSLGLIALTGVLQLLPGVLAVIYWPEGNRKGVISGIIAGMLVWFAGLVLPFATGIAPGDWLGLHLMQPSDTDSWHVPTFLALSVNVVVFALTSMLTGTSNGEVRAAESCSIGAMARPPRRELEATSSEEFKSQLTVPLGNEVATREVERALDQLDLPASENRPYPLRRLRDQLEVNLSGLLGPAIAQDIVQRHLGFKPQSGSQEPQHDIQFVEVALEDYKSRLTGLAAELDSLRRHYRQILQNLPIAACSLGSDHEILMWNHAMETLTGIAADRTVGATLGALPDPWRELLGSFHHSEAQHQSRRQVELGGQPHWFNLHQSDIAGPGHPEGGTVILVEDQTETRRLEEELIHSERLASVGRLAAGVAHEVGNPVTGIACLAQNLKLETGAPGVLETADEILSQTNRISSIQQSLMNFARAGQDGVSNPHAPVRIRRCVDEAIHLLSLADRESPSPYRNHCDTGLMIAGDEQRLVQVFVNLLSNARDAAPEGTEIPIDARRVAASVEVSVTDEGDGIASSDLDHIFDPFYTTKGPDRGTGLGLSLVYSIVEEHHGTISVESPASAETGRGTRFVLRFPEAHPTNETTDQPS</sequence>
<accession>A0A2A2EXG1</accession>
<evidence type="ECO:0000256" key="7">
    <source>
        <dbReference type="ARBA" id="ARBA00022692"/>
    </source>
</evidence>
<dbReference type="InterPro" id="IPR000014">
    <property type="entry name" value="PAS"/>
</dbReference>
<gene>
    <name evidence="17" type="ORF">CK501_15275</name>
</gene>
<name>A0A2A2EXG1_9GAMM</name>
<dbReference type="GO" id="GO:0022857">
    <property type="term" value="F:transmembrane transporter activity"/>
    <property type="evidence" value="ECO:0007669"/>
    <property type="project" value="InterPro"/>
</dbReference>
<evidence type="ECO:0000256" key="11">
    <source>
        <dbReference type="ARBA" id="ARBA00022989"/>
    </source>
</evidence>
<dbReference type="PROSITE" id="PS50109">
    <property type="entry name" value="HIS_KIN"/>
    <property type="match status" value="1"/>
</dbReference>
<dbReference type="EC" id="2.7.13.3" evidence="4"/>
<reference evidence="17 18" key="1">
    <citation type="submission" date="2017-08" db="EMBL/GenBank/DDBJ databases">
        <title>Halovibrio sewagensis sp. nov., isolated from wastewater of high salinity.</title>
        <authorList>
            <person name="Dong X."/>
            <person name="Zhang G."/>
        </authorList>
    </citation>
    <scope>NUCLEOTIDE SEQUENCE [LARGE SCALE GENOMIC DNA]</scope>
    <source>
        <strain evidence="17 18">YL5-2</strain>
    </source>
</reference>
<keyword evidence="8" id="KW-0547">Nucleotide-binding</keyword>
<dbReference type="PROSITE" id="PS50112">
    <property type="entry name" value="PAS"/>
    <property type="match status" value="1"/>
</dbReference>
<dbReference type="EMBL" id="NSKD01000010">
    <property type="protein sequence ID" value="PAU77075.1"/>
    <property type="molecule type" value="Genomic_DNA"/>
</dbReference>
<keyword evidence="18" id="KW-1185">Reference proteome</keyword>
<keyword evidence="11 14" id="KW-1133">Transmembrane helix</keyword>
<dbReference type="Pfam" id="PF02518">
    <property type="entry name" value="HATPase_c"/>
    <property type="match status" value="1"/>
</dbReference>
<evidence type="ECO:0000256" key="5">
    <source>
        <dbReference type="ARBA" id="ARBA00022553"/>
    </source>
</evidence>
<evidence type="ECO:0000256" key="6">
    <source>
        <dbReference type="ARBA" id="ARBA00022679"/>
    </source>
</evidence>
<dbReference type="SUPFAM" id="SSF55785">
    <property type="entry name" value="PYP-like sensor domain (PAS domain)"/>
    <property type="match status" value="1"/>
</dbReference>
<keyword evidence="6" id="KW-0808">Transferase</keyword>
<dbReference type="InterPro" id="IPR036890">
    <property type="entry name" value="HATPase_C_sf"/>
</dbReference>
<dbReference type="Gene3D" id="3.30.565.10">
    <property type="entry name" value="Histidine kinase-like ATPase, C-terminal domain"/>
    <property type="match status" value="1"/>
</dbReference>
<dbReference type="InterPro" id="IPR003661">
    <property type="entry name" value="HisK_dim/P_dom"/>
</dbReference>
<evidence type="ECO:0000313" key="17">
    <source>
        <dbReference type="EMBL" id="PAU77075.1"/>
    </source>
</evidence>
<dbReference type="SUPFAM" id="SSF47384">
    <property type="entry name" value="Homodimeric domain of signal transducing histidine kinase"/>
    <property type="match status" value="1"/>
</dbReference>
<dbReference type="SMART" id="SM00091">
    <property type="entry name" value="PAS"/>
    <property type="match status" value="1"/>
</dbReference>
<dbReference type="InterPro" id="IPR038377">
    <property type="entry name" value="Na/Glc_symporter_sf"/>
</dbReference>
<protein>
    <recommendedName>
        <fullName evidence="4">histidine kinase</fullName>
        <ecNumber evidence="4">2.7.13.3</ecNumber>
    </recommendedName>
</protein>
<dbReference type="Proteomes" id="UP000218896">
    <property type="component" value="Unassembled WGS sequence"/>
</dbReference>
<dbReference type="InterPro" id="IPR013767">
    <property type="entry name" value="PAS_fold"/>
</dbReference>
<keyword evidence="5" id="KW-0597">Phosphoprotein</keyword>
<feature type="transmembrane region" description="Helical" evidence="14">
    <location>
        <begin position="432"/>
        <end position="452"/>
    </location>
</feature>
<dbReference type="NCBIfam" id="TIGR00229">
    <property type="entry name" value="sensory_box"/>
    <property type="match status" value="1"/>
</dbReference>
<feature type="transmembrane region" description="Helical" evidence="14">
    <location>
        <begin position="111"/>
        <end position="131"/>
    </location>
</feature>
<feature type="transmembrane region" description="Helical" evidence="14">
    <location>
        <begin position="191"/>
        <end position="216"/>
    </location>
</feature>
<dbReference type="SMART" id="SM00387">
    <property type="entry name" value="HATPase_c"/>
    <property type="match status" value="1"/>
</dbReference>
<dbReference type="Pfam" id="PF00512">
    <property type="entry name" value="HisKA"/>
    <property type="match status" value="1"/>
</dbReference>
<dbReference type="RefSeq" id="WP_095618609.1">
    <property type="nucleotide sequence ID" value="NZ_NSKD01000010.1"/>
</dbReference>
<feature type="domain" description="Histidine kinase" evidence="15">
    <location>
        <begin position="761"/>
        <end position="976"/>
    </location>
</feature>
<feature type="domain" description="PAS" evidence="16">
    <location>
        <begin position="629"/>
        <end position="704"/>
    </location>
</feature>
<keyword evidence="13 14" id="KW-0472">Membrane</keyword>
<feature type="transmembrane region" description="Helical" evidence="14">
    <location>
        <begin position="41"/>
        <end position="63"/>
    </location>
</feature>
<dbReference type="InterPro" id="IPR005467">
    <property type="entry name" value="His_kinase_dom"/>
</dbReference>
<dbReference type="CDD" id="cd00075">
    <property type="entry name" value="HATPase"/>
    <property type="match status" value="1"/>
</dbReference>
<dbReference type="Gene3D" id="1.10.287.130">
    <property type="match status" value="1"/>
</dbReference>
<feature type="transmembrane region" description="Helical" evidence="14">
    <location>
        <begin position="401"/>
        <end position="420"/>
    </location>
</feature>
<dbReference type="InterPro" id="IPR001734">
    <property type="entry name" value="Na/solute_symporter"/>
</dbReference>
<comment type="caution">
    <text evidence="17">The sequence shown here is derived from an EMBL/GenBank/DDBJ whole genome shotgun (WGS) entry which is preliminary data.</text>
</comment>
<dbReference type="Pfam" id="PF00989">
    <property type="entry name" value="PAS"/>
    <property type="match status" value="1"/>
</dbReference>
<dbReference type="InterPro" id="IPR004358">
    <property type="entry name" value="Sig_transdc_His_kin-like_C"/>
</dbReference>
<dbReference type="InterPro" id="IPR035965">
    <property type="entry name" value="PAS-like_dom_sf"/>
</dbReference>
<evidence type="ECO:0000259" key="15">
    <source>
        <dbReference type="PROSITE" id="PS50109"/>
    </source>
</evidence>